<organism evidence="1 2">
    <name type="scientific">Catharanthus roseus</name>
    <name type="common">Madagascar periwinkle</name>
    <name type="synonym">Vinca rosea</name>
    <dbReference type="NCBI Taxonomy" id="4058"/>
    <lineage>
        <taxon>Eukaryota</taxon>
        <taxon>Viridiplantae</taxon>
        <taxon>Streptophyta</taxon>
        <taxon>Embryophyta</taxon>
        <taxon>Tracheophyta</taxon>
        <taxon>Spermatophyta</taxon>
        <taxon>Magnoliopsida</taxon>
        <taxon>eudicotyledons</taxon>
        <taxon>Gunneridae</taxon>
        <taxon>Pentapetalae</taxon>
        <taxon>asterids</taxon>
        <taxon>lamiids</taxon>
        <taxon>Gentianales</taxon>
        <taxon>Apocynaceae</taxon>
        <taxon>Rauvolfioideae</taxon>
        <taxon>Vinceae</taxon>
        <taxon>Catharanthinae</taxon>
        <taxon>Catharanthus</taxon>
    </lineage>
</organism>
<gene>
    <name evidence="1" type="ORF">M9H77_18356</name>
</gene>
<protein>
    <submittedName>
        <fullName evidence="1">Uncharacterized protein</fullName>
    </submittedName>
</protein>
<dbReference type="Proteomes" id="UP001060085">
    <property type="component" value="Linkage Group LG04"/>
</dbReference>
<evidence type="ECO:0000313" key="1">
    <source>
        <dbReference type="EMBL" id="KAI5668503.1"/>
    </source>
</evidence>
<dbReference type="EMBL" id="CM044704">
    <property type="protein sequence ID" value="KAI5668503.1"/>
    <property type="molecule type" value="Genomic_DNA"/>
</dbReference>
<accession>A0ACC0B795</accession>
<keyword evidence="2" id="KW-1185">Reference proteome</keyword>
<sequence>MRTRQCICLSFSATTEFIIYPQRIDVARTRNSDWRFNHYSRPTLIEYLRTALIACALSTNLIPNCMSVMELFQSSNRTVPDSTRSSIGEPEPISRNVPECV</sequence>
<name>A0ACC0B795_CATRO</name>
<comment type="caution">
    <text evidence="1">The sequence shown here is derived from an EMBL/GenBank/DDBJ whole genome shotgun (WGS) entry which is preliminary data.</text>
</comment>
<reference evidence="2" key="1">
    <citation type="journal article" date="2023" name="Nat. Plants">
        <title>Single-cell RNA sequencing provides a high-resolution roadmap for understanding the multicellular compartmentation of specialized metabolism.</title>
        <authorList>
            <person name="Sun S."/>
            <person name="Shen X."/>
            <person name="Li Y."/>
            <person name="Li Y."/>
            <person name="Wang S."/>
            <person name="Li R."/>
            <person name="Zhang H."/>
            <person name="Shen G."/>
            <person name="Guo B."/>
            <person name="Wei J."/>
            <person name="Xu J."/>
            <person name="St-Pierre B."/>
            <person name="Chen S."/>
            <person name="Sun C."/>
        </authorList>
    </citation>
    <scope>NUCLEOTIDE SEQUENCE [LARGE SCALE GENOMIC DNA]</scope>
</reference>
<proteinExistence type="predicted"/>
<evidence type="ECO:0000313" key="2">
    <source>
        <dbReference type="Proteomes" id="UP001060085"/>
    </source>
</evidence>